<comment type="caution">
    <text evidence="1">The sequence shown here is derived from an EMBL/GenBank/DDBJ whole genome shotgun (WGS) entry which is preliminary data.</text>
</comment>
<keyword evidence="2" id="KW-1185">Reference proteome</keyword>
<dbReference type="RefSeq" id="WP_110989013.1">
    <property type="nucleotide sequence ID" value="NZ_CAWNWM010000037.1"/>
</dbReference>
<accession>A0A2W1J7Q9</accession>
<sequence>MLALLRQPKGRKPPVKPDDGIESRVAIVEKEVLLQELELQEPEEVLNVIEEENVGAWVDAIAQHLGNGRINVSLDELQERLGLSLGRLWLGLLLGGGGFALQGDCDRFYDGSIRVSCTGW</sequence>
<evidence type="ECO:0000313" key="1">
    <source>
        <dbReference type="EMBL" id="PZD70440.1"/>
    </source>
</evidence>
<dbReference type="Proteomes" id="UP000248857">
    <property type="component" value="Unassembled WGS sequence"/>
</dbReference>
<protein>
    <submittedName>
        <fullName evidence="1">Uncharacterized protein</fullName>
    </submittedName>
</protein>
<organism evidence="1 2">
    <name type="scientific">Acaryochloris thomasi RCC1774</name>
    <dbReference type="NCBI Taxonomy" id="1764569"/>
    <lineage>
        <taxon>Bacteria</taxon>
        <taxon>Bacillati</taxon>
        <taxon>Cyanobacteriota</taxon>
        <taxon>Cyanophyceae</taxon>
        <taxon>Acaryochloridales</taxon>
        <taxon>Acaryochloridaceae</taxon>
        <taxon>Acaryochloris</taxon>
        <taxon>Acaryochloris thomasi</taxon>
    </lineage>
</organism>
<dbReference type="EMBL" id="PQWO01000037">
    <property type="protein sequence ID" value="PZD70440.1"/>
    <property type="molecule type" value="Genomic_DNA"/>
</dbReference>
<gene>
    <name evidence="1" type="ORF">C1752_12223</name>
</gene>
<name>A0A2W1J7Q9_9CYAN</name>
<reference evidence="1 2" key="1">
    <citation type="journal article" date="2018" name="Sci. Rep.">
        <title>A novel species of the marine cyanobacterium Acaryochloris with a unique pigment content and lifestyle.</title>
        <authorList>
            <person name="Partensky F."/>
            <person name="Six C."/>
            <person name="Ratin M."/>
            <person name="Garczarek L."/>
            <person name="Vaulot D."/>
            <person name="Probert I."/>
            <person name="Calteau A."/>
            <person name="Gourvil P."/>
            <person name="Marie D."/>
            <person name="Grebert T."/>
            <person name="Bouchier C."/>
            <person name="Le Panse S."/>
            <person name="Gachenot M."/>
            <person name="Rodriguez F."/>
            <person name="Garrido J.L."/>
        </authorList>
    </citation>
    <scope>NUCLEOTIDE SEQUENCE [LARGE SCALE GENOMIC DNA]</scope>
    <source>
        <strain evidence="1 2">RCC1774</strain>
    </source>
</reference>
<dbReference type="AlphaFoldDB" id="A0A2W1J7Q9"/>
<proteinExistence type="predicted"/>
<evidence type="ECO:0000313" key="2">
    <source>
        <dbReference type="Proteomes" id="UP000248857"/>
    </source>
</evidence>